<dbReference type="Gene3D" id="3.30.565.10">
    <property type="entry name" value="Histidine kinase-like ATPase, C-terminal domain"/>
    <property type="match status" value="1"/>
</dbReference>
<evidence type="ECO:0000313" key="8">
    <source>
        <dbReference type="Proteomes" id="UP000197208"/>
    </source>
</evidence>
<dbReference type="InterPro" id="IPR003661">
    <property type="entry name" value="HisK_dim/P_dom"/>
</dbReference>
<dbReference type="EC" id="2.7.13.3" evidence="2"/>
<dbReference type="InterPro" id="IPR036097">
    <property type="entry name" value="HisK_dim/P_sf"/>
</dbReference>
<keyword evidence="5" id="KW-0418">Kinase</keyword>
<protein>
    <recommendedName>
        <fullName evidence="2">histidine kinase</fullName>
        <ecNumber evidence="2">2.7.13.3</ecNumber>
    </recommendedName>
</protein>
<dbReference type="Proteomes" id="UP000197208">
    <property type="component" value="Unassembled WGS sequence"/>
</dbReference>
<keyword evidence="3" id="KW-0597">Phosphoprotein</keyword>
<proteinExistence type="predicted"/>
<dbReference type="InterPro" id="IPR004358">
    <property type="entry name" value="Sig_transdc_His_kin-like_C"/>
</dbReference>
<reference evidence="7 8" key="1">
    <citation type="submission" date="2017-05" db="EMBL/GenBank/DDBJ databases">
        <title>De novo genome assembly of Deniococcus indicus strain DR1.</title>
        <authorList>
            <person name="Chauhan D."/>
            <person name="Yennamalli R.M."/>
            <person name="Priyadarshini R."/>
        </authorList>
    </citation>
    <scope>NUCLEOTIDE SEQUENCE [LARGE SCALE GENOMIC DNA]</scope>
    <source>
        <strain evidence="7 8">DR1</strain>
    </source>
</reference>
<accession>A0A246BRP7</accession>
<dbReference type="InterPro" id="IPR036890">
    <property type="entry name" value="HATPase_C_sf"/>
</dbReference>
<dbReference type="Pfam" id="PF00512">
    <property type="entry name" value="HisKA"/>
    <property type="match status" value="1"/>
</dbReference>
<dbReference type="InterPro" id="IPR050351">
    <property type="entry name" value="BphY/WalK/GraS-like"/>
</dbReference>
<evidence type="ECO:0000259" key="6">
    <source>
        <dbReference type="PROSITE" id="PS50109"/>
    </source>
</evidence>
<dbReference type="PANTHER" id="PTHR42878">
    <property type="entry name" value="TWO-COMPONENT HISTIDINE KINASE"/>
    <property type="match status" value="1"/>
</dbReference>
<comment type="catalytic activity">
    <reaction evidence="1">
        <text>ATP + protein L-histidine = ADP + protein N-phospho-L-histidine.</text>
        <dbReference type="EC" id="2.7.13.3"/>
    </reaction>
</comment>
<evidence type="ECO:0000256" key="2">
    <source>
        <dbReference type="ARBA" id="ARBA00012438"/>
    </source>
</evidence>
<sequence>MGQARGEVAALHAQLEARVQQRTQELQAANEELSAFAWSLSHYLRTPMQLVMGHADLLVTLPEEERAAHAEGIMQSIGRMSEMLDGLLRYAERHLKPLESRPVPLGDLVQGAWTELAPGADVQLVTHALPVVMGDAAALRLVFRNLLANATQHSRGREGARVVVRASLEQGMHVIEVQDNGVGFDPEAAQRLFRVFSQLPAGQSFEGLGLGLADVWRVVIAHGGHVRTEGRPGEGASFFVSLPAAPGQVLGAPASA</sequence>
<dbReference type="SUPFAM" id="SSF55874">
    <property type="entry name" value="ATPase domain of HSP90 chaperone/DNA topoisomerase II/histidine kinase"/>
    <property type="match status" value="1"/>
</dbReference>
<dbReference type="GO" id="GO:0030295">
    <property type="term" value="F:protein kinase activator activity"/>
    <property type="evidence" value="ECO:0007669"/>
    <property type="project" value="TreeGrafter"/>
</dbReference>
<dbReference type="EMBL" id="NHMK01000008">
    <property type="protein sequence ID" value="OWL98356.1"/>
    <property type="molecule type" value="Genomic_DNA"/>
</dbReference>
<dbReference type="CDD" id="cd00082">
    <property type="entry name" value="HisKA"/>
    <property type="match status" value="1"/>
</dbReference>
<dbReference type="AlphaFoldDB" id="A0A246BRP7"/>
<evidence type="ECO:0000256" key="3">
    <source>
        <dbReference type="ARBA" id="ARBA00022553"/>
    </source>
</evidence>
<keyword evidence="8" id="KW-1185">Reference proteome</keyword>
<dbReference type="SMART" id="SM00387">
    <property type="entry name" value="HATPase_c"/>
    <property type="match status" value="1"/>
</dbReference>
<gene>
    <name evidence="7" type="ORF">CBQ26_02405</name>
</gene>
<feature type="domain" description="Histidine kinase" evidence="6">
    <location>
        <begin position="39"/>
        <end position="246"/>
    </location>
</feature>
<name>A0A246BRP7_9DEIO</name>
<dbReference type="GO" id="GO:0000156">
    <property type="term" value="F:phosphorelay response regulator activity"/>
    <property type="evidence" value="ECO:0007669"/>
    <property type="project" value="TreeGrafter"/>
</dbReference>
<keyword evidence="4" id="KW-0808">Transferase</keyword>
<comment type="caution">
    <text evidence="7">The sequence shown here is derived from an EMBL/GenBank/DDBJ whole genome shotgun (WGS) entry which is preliminary data.</text>
</comment>
<evidence type="ECO:0000256" key="5">
    <source>
        <dbReference type="ARBA" id="ARBA00022777"/>
    </source>
</evidence>
<evidence type="ECO:0000256" key="4">
    <source>
        <dbReference type="ARBA" id="ARBA00022679"/>
    </source>
</evidence>
<dbReference type="Pfam" id="PF02518">
    <property type="entry name" value="HATPase_c"/>
    <property type="match status" value="1"/>
</dbReference>
<dbReference type="SUPFAM" id="SSF47384">
    <property type="entry name" value="Homodimeric domain of signal transducing histidine kinase"/>
    <property type="match status" value="1"/>
</dbReference>
<dbReference type="PROSITE" id="PS50109">
    <property type="entry name" value="HIS_KIN"/>
    <property type="match status" value="1"/>
</dbReference>
<dbReference type="InterPro" id="IPR005467">
    <property type="entry name" value="His_kinase_dom"/>
</dbReference>
<evidence type="ECO:0000256" key="1">
    <source>
        <dbReference type="ARBA" id="ARBA00000085"/>
    </source>
</evidence>
<dbReference type="GO" id="GO:0007234">
    <property type="term" value="P:osmosensory signaling via phosphorelay pathway"/>
    <property type="evidence" value="ECO:0007669"/>
    <property type="project" value="TreeGrafter"/>
</dbReference>
<dbReference type="GO" id="GO:0000155">
    <property type="term" value="F:phosphorelay sensor kinase activity"/>
    <property type="evidence" value="ECO:0007669"/>
    <property type="project" value="InterPro"/>
</dbReference>
<dbReference type="Gene3D" id="1.10.287.130">
    <property type="match status" value="1"/>
</dbReference>
<evidence type="ECO:0000313" key="7">
    <source>
        <dbReference type="EMBL" id="OWL98356.1"/>
    </source>
</evidence>
<dbReference type="PRINTS" id="PR00344">
    <property type="entry name" value="BCTRLSENSOR"/>
</dbReference>
<dbReference type="PANTHER" id="PTHR42878:SF15">
    <property type="entry name" value="BACTERIOPHYTOCHROME"/>
    <property type="match status" value="1"/>
</dbReference>
<dbReference type="InterPro" id="IPR003594">
    <property type="entry name" value="HATPase_dom"/>
</dbReference>
<organism evidence="7 8">
    <name type="scientific">Deinococcus indicus</name>
    <dbReference type="NCBI Taxonomy" id="223556"/>
    <lineage>
        <taxon>Bacteria</taxon>
        <taxon>Thermotogati</taxon>
        <taxon>Deinococcota</taxon>
        <taxon>Deinococci</taxon>
        <taxon>Deinococcales</taxon>
        <taxon>Deinococcaceae</taxon>
        <taxon>Deinococcus</taxon>
    </lineage>
</organism>
<dbReference type="SMART" id="SM00388">
    <property type="entry name" value="HisKA"/>
    <property type="match status" value="1"/>
</dbReference>